<evidence type="ECO:0000313" key="3">
    <source>
        <dbReference type="EMBL" id="MBE9253581.1"/>
    </source>
</evidence>
<keyword evidence="2" id="KW-1133">Transmembrane helix</keyword>
<protein>
    <submittedName>
        <fullName evidence="3">Uncharacterized protein</fullName>
    </submittedName>
</protein>
<keyword evidence="2" id="KW-0472">Membrane</keyword>
<sequence>MADRFSPSDPSLASQLEATLGQLEQVIQKLQANPQQSVQLPRAAVDRLQATASRLAVLVSNAPNSAPPPLQSGPLPGDRQTEQWDDFFADAIADQTTTSPAPTPSVKPAKKAKFGILATLATALLGILVGVVLWIGVPSINVPPLWDQLVAQWAKVTALLPESEQPPVTAPIADSAPASPGVTPGEATDSAKETGLPSVLEAPSPPAPVA</sequence>
<keyword evidence="2" id="KW-0812">Transmembrane</keyword>
<feature type="transmembrane region" description="Helical" evidence="2">
    <location>
        <begin position="114"/>
        <end position="137"/>
    </location>
</feature>
<dbReference type="RefSeq" id="WP_194019377.1">
    <property type="nucleotide sequence ID" value="NZ_JADEVV010000014.1"/>
</dbReference>
<organism evidence="3 4">
    <name type="scientific">Synechocystis salina LEGE 00031</name>
    <dbReference type="NCBI Taxonomy" id="1828736"/>
    <lineage>
        <taxon>Bacteria</taxon>
        <taxon>Bacillati</taxon>
        <taxon>Cyanobacteriota</taxon>
        <taxon>Cyanophyceae</taxon>
        <taxon>Synechococcales</taxon>
        <taxon>Merismopediaceae</taxon>
        <taxon>Synechocystis</taxon>
    </lineage>
</organism>
<name>A0ABR9VTM4_9SYNC</name>
<dbReference type="Proteomes" id="UP000658720">
    <property type="component" value="Unassembled WGS sequence"/>
</dbReference>
<accession>A0ABR9VTM4</accession>
<reference evidence="3 4" key="1">
    <citation type="submission" date="2020-10" db="EMBL/GenBank/DDBJ databases">
        <authorList>
            <person name="Castelo-Branco R."/>
            <person name="Eusebio N."/>
            <person name="Adriana R."/>
            <person name="Vieira A."/>
            <person name="Brugerolle De Fraissinette N."/>
            <person name="Rezende De Castro R."/>
            <person name="Schneider M.P."/>
            <person name="Vasconcelos V."/>
            <person name="Leao P.N."/>
        </authorList>
    </citation>
    <scope>NUCLEOTIDE SEQUENCE [LARGE SCALE GENOMIC DNA]</scope>
    <source>
        <strain evidence="3 4">LEGE 00031</strain>
    </source>
</reference>
<dbReference type="EMBL" id="JADEVV010000014">
    <property type="protein sequence ID" value="MBE9253581.1"/>
    <property type="molecule type" value="Genomic_DNA"/>
</dbReference>
<proteinExistence type="predicted"/>
<comment type="caution">
    <text evidence="3">The sequence shown here is derived from an EMBL/GenBank/DDBJ whole genome shotgun (WGS) entry which is preliminary data.</text>
</comment>
<keyword evidence="4" id="KW-1185">Reference proteome</keyword>
<feature type="non-terminal residue" evidence="3">
    <location>
        <position position="210"/>
    </location>
</feature>
<evidence type="ECO:0000256" key="1">
    <source>
        <dbReference type="SAM" id="MobiDB-lite"/>
    </source>
</evidence>
<evidence type="ECO:0000313" key="4">
    <source>
        <dbReference type="Proteomes" id="UP000658720"/>
    </source>
</evidence>
<gene>
    <name evidence="3" type="ORF">IQ217_06880</name>
</gene>
<evidence type="ECO:0000256" key="2">
    <source>
        <dbReference type="SAM" id="Phobius"/>
    </source>
</evidence>
<feature type="region of interest" description="Disordered" evidence="1">
    <location>
        <begin position="165"/>
        <end position="210"/>
    </location>
</feature>